<organism evidence="2 3">
    <name type="scientific">Coniophora puteana (strain RWD-64-598)</name>
    <name type="common">Brown rot fungus</name>
    <dbReference type="NCBI Taxonomy" id="741705"/>
    <lineage>
        <taxon>Eukaryota</taxon>
        <taxon>Fungi</taxon>
        <taxon>Dikarya</taxon>
        <taxon>Basidiomycota</taxon>
        <taxon>Agaricomycotina</taxon>
        <taxon>Agaricomycetes</taxon>
        <taxon>Agaricomycetidae</taxon>
        <taxon>Boletales</taxon>
        <taxon>Coniophorineae</taxon>
        <taxon>Coniophoraceae</taxon>
        <taxon>Coniophora</taxon>
    </lineage>
</organism>
<dbReference type="AlphaFoldDB" id="A0A5M3M8P6"/>
<dbReference type="Gene3D" id="3.20.20.70">
    <property type="entry name" value="Aldolase class I"/>
    <property type="match status" value="1"/>
</dbReference>
<keyword evidence="3" id="KW-1185">Reference proteome</keyword>
<dbReference type="GO" id="GO:0010181">
    <property type="term" value="F:FMN binding"/>
    <property type="evidence" value="ECO:0007669"/>
    <property type="project" value="InterPro"/>
</dbReference>
<dbReference type="EMBL" id="JH711588">
    <property type="protein sequence ID" value="EIW75437.1"/>
    <property type="molecule type" value="Genomic_DNA"/>
</dbReference>
<dbReference type="GeneID" id="19206193"/>
<feature type="domain" description="NADH:flavin oxidoreductase/NADH oxidase N-terminal" evidence="1">
    <location>
        <begin position="12"/>
        <end position="347"/>
    </location>
</feature>
<dbReference type="InterPro" id="IPR013785">
    <property type="entry name" value="Aldolase_TIM"/>
</dbReference>
<evidence type="ECO:0000313" key="3">
    <source>
        <dbReference type="Proteomes" id="UP000053558"/>
    </source>
</evidence>
<dbReference type="KEGG" id="cput:CONPUDRAFT_169300"/>
<dbReference type="InterPro" id="IPR045247">
    <property type="entry name" value="Oye-like"/>
</dbReference>
<dbReference type="OrthoDB" id="276546at2759"/>
<dbReference type="CDD" id="cd02933">
    <property type="entry name" value="OYE_like_FMN"/>
    <property type="match status" value="1"/>
</dbReference>
<evidence type="ECO:0000259" key="1">
    <source>
        <dbReference type="Pfam" id="PF00724"/>
    </source>
</evidence>
<sequence>MTITQPIPSPALFQPLRVGASELKHRVVLAPLTRLRNHASHVPGPLLAEHYAQRGSVPGTLLISEATFIAPCATGIAHAPGVWSDEQVYEWKKVTDAVHAKGSFIYCQLWALGRTADEGELKANGESYDVVGPSSIALTPEQMVFGVPVQPRPLSVPEIKEYAKLYAQAARNAVERAGFDGVEIHGASGYLPDQFLQDVSNDRTDEYGGSIENRSRFTLEVVDAIVAAVGKEHTGIRLSPWGSVHGMCLVDPIPTFSYLTTQLAARDIAYIHVVEPRLQGYDVIEDYPGSNDFIRKIWGNRPFIAAGGFKRENAIKDAEDKGGLVAFGRLYISNPDLPKRLEKNLELTRPDRSMFYLTGDLTSKGYTDWLFAEEGKL</sequence>
<accession>A0A5M3M8P6</accession>
<dbReference type="RefSeq" id="XP_007774165.1">
    <property type="nucleotide sequence ID" value="XM_007775975.1"/>
</dbReference>
<dbReference type="GO" id="GO:0003959">
    <property type="term" value="F:NADPH dehydrogenase activity"/>
    <property type="evidence" value="ECO:0007669"/>
    <property type="project" value="TreeGrafter"/>
</dbReference>
<reference evidence="3" key="1">
    <citation type="journal article" date="2012" name="Science">
        <title>The Paleozoic origin of enzymatic lignin decomposition reconstructed from 31 fungal genomes.</title>
        <authorList>
            <person name="Floudas D."/>
            <person name="Binder M."/>
            <person name="Riley R."/>
            <person name="Barry K."/>
            <person name="Blanchette R.A."/>
            <person name="Henrissat B."/>
            <person name="Martinez A.T."/>
            <person name="Otillar R."/>
            <person name="Spatafora J.W."/>
            <person name="Yadav J.S."/>
            <person name="Aerts A."/>
            <person name="Benoit I."/>
            <person name="Boyd A."/>
            <person name="Carlson A."/>
            <person name="Copeland A."/>
            <person name="Coutinho P.M."/>
            <person name="de Vries R.P."/>
            <person name="Ferreira P."/>
            <person name="Findley K."/>
            <person name="Foster B."/>
            <person name="Gaskell J."/>
            <person name="Glotzer D."/>
            <person name="Gorecki P."/>
            <person name="Heitman J."/>
            <person name="Hesse C."/>
            <person name="Hori C."/>
            <person name="Igarashi K."/>
            <person name="Jurgens J.A."/>
            <person name="Kallen N."/>
            <person name="Kersten P."/>
            <person name="Kohler A."/>
            <person name="Kuees U."/>
            <person name="Kumar T.K.A."/>
            <person name="Kuo A."/>
            <person name="LaButti K."/>
            <person name="Larrondo L.F."/>
            <person name="Lindquist E."/>
            <person name="Ling A."/>
            <person name="Lombard V."/>
            <person name="Lucas S."/>
            <person name="Lundell T."/>
            <person name="Martin R."/>
            <person name="McLaughlin D.J."/>
            <person name="Morgenstern I."/>
            <person name="Morin E."/>
            <person name="Murat C."/>
            <person name="Nagy L.G."/>
            <person name="Nolan M."/>
            <person name="Ohm R.A."/>
            <person name="Patyshakuliyeva A."/>
            <person name="Rokas A."/>
            <person name="Ruiz-Duenas F.J."/>
            <person name="Sabat G."/>
            <person name="Salamov A."/>
            <person name="Samejima M."/>
            <person name="Schmutz J."/>
            <person name="Slot J.C."/>
            <person name="St John F."/>
            <person name="Stenlid J."/>
            <person name="Sun H."/>
            <person name="Sun S."/>
            <person name="Syed K."/>
            <person name="Tsang A."/>
            <person name="Wiebenga A."/>
            <person name="Young D."/>
            <person name="Pisabarro A."/>
            <person name="Eastwood D.C."/>
            <person name="Martin F."/>
            <person name="Cullen D."/>
            <person name="Grigoriev I.V."/>
            <person name="Hibbett D.S."/>
        </authorList>
    </citation>
    <scope>NUCLEOTIDE SEQUENCE [LARGE SCALE GENOMIC DNA]</scope>
    <source>
        <strain evidence="3">RWD-64-598 SS2</strain>
    </source>
</reference>
<comment type="caution">
    <text evidence="2">The sequence shown here is derived from an EMBL/GenBank/DDBJ whole genome shotgun (WGS) entry which is preliminary data.</text>
</comment>
<dbReference type="OMA" id="YMANAVN"/>
<proteinExistence type="predicted"/>
<dbReference type="PANTHER" id="PTHR22893">
    <property type="entry name" value="NADH OXIDOREDUCTASE-RELATED"/>
    <property type="match status" value="1"/>
</dbReference>
<dbReference type="Proteomes" id="UP000053558">
    <property type="component" value="Unassembled WGS sequence"/>
</dbReference>
<dbReference type="FunFam" id="3.20.20.70:FF:000138">
    <property type="entry name" value="NADPH dehydrogenase 1"/>
    <property type="match status" value="1"/>
</dbReference>
<dbReference type="PANTHER" id="PTHR22893:SF91">
    <property type="entry name" value="NADPH DEHYDROGENASE 2-RELATED"/>
    <property type="match status" value="1"/>
</dbReference>
<evidence type="ECO:0000313" key="2">
    <source>
        <dbReference type="EMBL" id="EIW75437.1"/>
    </source>
</evidence>
<dbReference type="InterPro" id="IPR001155">
    <property type="entry name" value="OxRdtase_FMN_N"/>
</dbReference>
<dbReference type="Pfam" id="PF00724">
    <property type="entry name" value="Oxidored_FMN"/>
    <property type="match status" value="1"/>
</dbReference>
<protein>
    <submittedName>
        <fullName evidence="2">NADH:flavin oxidoreductase/NADH oxidase</fullName>
    </submittedName>
</protein>
<name>A0A5M3M8P6_CONPW</name>
<gene>
    <name evidence="2" type="ORF">CONPUDRAFT_169300</name>
</gene>
<dbReference type="SUPFAM" id="SSF51395">
    <property type="entry name" value="FMN-linked oxidoreductases"/>
    <property type="match status" value="1"/>
</dbReference>